<feature type="compositionally biased region" description="Pro residues" evidence="1">
    <location>
        <begin position="199"/>
        <end position="224"/>
    </location>
</feature>
<keyword evidence="2" id="KW-1133">Transmembrane helix</keyword>
<sequence>MSDPTTPDARVRPGSVTISSYLLYLCAAIGVLGAVTQLATIGTVSDVYKDAYEGTTAEGTEGIATASVVVASVLGLLFAAGFVVLAILNNRGKNVSRIVTWVVGGISLCCTGFGIAGQALSNSMNVSTGDGPDPSEIQDSINSELPWLMPLSITTSIITLLALIVALILLALPPSNEFFRKPAQVWEPPVPGGAYPAYPQVPPAGPSPYAPPAPDAAPPSPSTPPSAGDAAAPPAQPQSENRPSDPPSPPPAV</sequence>
<feature type="transmembrane region" description="Helical" evidence="2">
    <location>
        <begin position="98"/>
        <end position="120"/>
    </location>
</feature>
<evidence type="ECO:0000256" key="1">
    <source>
        <dbReference type="SAM" id="MobiDB-lite"/>
    </source>
</evidence>
<evidence type="ECO:0000313" key="4">
    <source>
        <dbReference type="Proteomes" id="UP001144280"/>
    </source>
</evidence>
<organism evidence="3 4">
    <name type="scientific">Phytohabitans aurantiacus</name>
    <dbReference type="NCBI Taxonomy" id="3016789"/>
    <lineage>
        <taxon>Bacteria</taxon>
        <taxon>Bacillati</taxon>
        <taxon>Actinomycetota</taxon>
        <taxon>Actinomycetes</taxon>
        <taxon>Micromonosporales</taxon>
        <taxon>Micromonosporaceae</taxon>
    </lineage>
</organism>
<reference evidence="3" key="1">
    <citation type="submission" date="2022-12" db="EMBL/GenBank/DDBJ databases">
        <title>New Phytohabitans aurantiacus sp. RD004123 nov., an actinomycete isolated from soil.</title>
        <authorList>
            <person name="Triningsih D.W."/>
            <person name="Harunari E."/>
            <person name="Igarashi Y."/>
        </authorList>
    </citation>
    <scope>NUCLEOTIDE SEQUENCE</scope>
    <source>
        <strain evidence="3">RD004123</strain>
    </source>
</reference>
<dbReference type="RefSeq" id="WP_281891907.1">
    <property type="nucleotide sequence ID" value="NZ_BSDI01000001.1"/>
</dbReference>
<feature type="compositionally biased region" description="Pro residues" evidence="1">
    <location>
        <begin position="244"/>
        <end position="253"/>
    </location>
</feature>
<keyword evidence="2" id="KW-0472">Membrane</keyword>
<gene>
    <name evidence="3" type="ORF">Pa4123_03140</name>
</gene>
<evidence type="ECO:0000256" key="2">
    <source>
        <dbReference type="SAM" id="Phobius"/>
    </source>
</evidence>
<feature type="compositionally biased region" description="Low complexity" evidence="1">
    <location>
        <begin position="225"/>
        <end position="239"/>
    </location>
</feature>
<feature type="region of interest" description="Disordered" evidence="1">
    <location>
        <begin position="195"/>
        <end position="253"/>
    </location>
</feature>
<dbReference type="Proteomes" id="UP001144280">
    <property type="component" value="Unassembled WGS sequence"/>
</dbReference>
<keyword evidence="2" id="KW-0812">Transmembrane</keyword>
<proteinExistence type="predicted"/>
<comment type="caution">
    <text evidence="3">The sequence shown here is derived from an EMBL/GenBank/DDBJ whole genome shotgun (WGS) entry which is preliminary data.</text>
</comment>
<feature type="transmembrane region" description="Helical" evidence="2">
    <location>
        <begin position="147"/>
        <end position="172"/>
    </location>
</feature>
<dbReference type="EMBL" id="BSDI01000001">
    <property type="protein sequence ID" value="GLH95042.1"/>
    <property type="molecule type" value="Genomic_DNA"/>
</dbReference>
<protein>
    <submittedName>
        <fullName evidence="3">Uncharacterized protein</fullName>
    </submittedName>
</protein>
<feature type="transmembrane region" description="Helical" evidence="2">
    <location>
        <begin position="21"/>
        <end position="42"/>
    </location>
</feature>
<keyword evidence="4" id="KW-1185">Reference proteome</keyword>
<feature type="transmembrane region" description="Helical" evidence="2">
    <location>
        <begin position="62"/>
        <end position="86"/>
    </location>
</feature>
<evidence type="ECO:0000313" key="3">
    <source>
        <dbReference type="EMBL" id="GLH95042.1"/>
    </source>
</evidence>
<name>A0ABQ5QLG4_9ACTN</name>
<accession>A0ABQ5QLG4</accession>